<dbReference type="Proteomes" id="UP001321473">
    <property type="component" value="Unassembled WGS sequence"/>
</dbReference>
<dbReference type="GO" id="GO:0000981">
    <property type="term" value="F:DNA-binding transcription factor activity, RNA polymerase II-specific"/>
    <property type="evidence" value="ECO:0007669"/>
    <property type="project" value="TreeGrafter"/>
</dbReference>
<evidence type="ECO:0000256" key="5">
    <source>
        <dbReference type="ARBA" id="ARBA00022833"/>
    </source>
</evidence>
<dbReference type="Pfam" id="PF12874">
    <property type="entry name" value="zf-met"/>
    <property type="match status" value="1"/>
</dbReference>
<keyword evidence="4 7" id="KW-0863">Zinc-finger</keyword>
<keyword evidence="2" id="KW-0479">Metal-binding</keyword>
<dbReference type="PROSITE" id="PS50157">
    <property type="entry name" value="ZINC_FINGER_C2H2_2"/>
    <property type="match status" value="8"/>
</dbReference>
<evidence type="ECO:0000256" key="1">
    <source>
        <dbReference type="ARBA" id="ARBA00004123"/>
    </source>
</evidence>
<feature type="domain" description="C2H2-type" evidence="9">
    <location>
        <begin position="141"/>
        <end position="164"/>
    </location>
</feature>
<feature type="region of interest" description="Disordered" evidence="8">
    <location>
        <begin position="305"/>
        <end position="325"/>
    </location>
</feature>
<feature type="region of interest" description="Disordered" evidence="8">
    <location>
        <begin position="1059"/>
        <end position="1090"/>
    </location>
</feature>
<feature type="region of interest" description="Disordered" evidence="8">
    <location>
        <begin position="259"/>
        <end position="278"/>
    </location>
</feature>
<dbReference type="SUPFAM" id="SSF57667">
    <property type="entry name" value="beta-beta-alpha zinc fingers"/>
    <property type="match status" value="3"/>
</dbReference>
<dbReference type="Pfam" id="PF00096">
    <property type="entry name" value="zf-C2H2"/>
    <property type="match status" value="3"/>
</dbReference>
<keyword evidence="11" id="KW-1185">Reference proteome</keyword>
<dbReference type="PANTHER" id="PTHR24394:SF29">
    <property type="entry name" value="MYONEURIN"/>
    <property type="match status" value="1"/>
</dbReference>
<dbReference type="PANTHER" id="PTHR24394">
    <property type="entry name" value="ZINC FINGER PROTEIN"/>
    <property type="match status" value="1"/>
</dbReference>
<evidence type="ECO:0000256" key="6">
    <source>
        <dbReference type="ARBA" id="ARBA00023242"/>
    </source>
</evidence>
<keyword evidence="5" id="KW-0862">Zinc</keyword>
<dbReference type="SMART" id="SM00355">
    <property type="entry name" value="ZnF_C2H2"/>
    <property type="match status" value="16"/>
</dbReference>
<organism evidence="10 11">
    <name type="scientific">Amblyomma americanum</name>
    <name type="common">Lone star tick</name>
    <dbReference type="NCBI Taxonomy" id="6943"/>
    <lineage>
        <taxon>Eukaryota</taxon>
        <taxon>Metazoa</taxon>
        <taxon>Ecdysozoa</taxon>
        <taxon>Arthropoda</taxon>
        <taxon>Chelicerata</taxon>
        <taxon>Arachnida</taxon>
        <taxon>Acari</taxon>
        <taxon>Parasitiformes</taxon>
        <taxon>Ixodida</taxon>
        <taxon>Ixodoidea</taxon>
        <taxon>Ixodidae</taxon>
        <taxon>Amblyomminae</taxon>
        <taxon>Amblyomma</taxon>
    </lineage>
</organism>
<evidence type="ECO:0000259" key="9">
    <source>
        <dbReference type="PROSITE" id="PS50157"/>
    </source>
</evidence>
<comment type="subcellular location">
    <subcellularLocation>
        <location evidence="1">Nucleus</location>
    </subcellularLocation>
</comment>
<feature type="domain" description="C2H2-type" evidence="9">
    <location>
        <begin position="286"/>
        <end position="314"/>
    </location>
</feature>
<evidence type="ECO:0000256" key="2">
    <source>
        <dbReference type="ARBA" id="ARBA00022723"/>
    </source>
</evidence>
<dbReference type="Gene3D" id="3.30.160.60">
    <property type="entry name" value="Classic Zinc Finger"/>
    <property type="match status" value="5"/>
</dbReference>
<protein>
    <recommendedName>
        <fullName evidence="9">C2H2-type domain-containing protein</fullName>
    </recommendedName>
</protein>
<evidence type="ECO:0000256" key="3">
    <source>
        <dbReference type="ARBA" id="ARBA00022737"/>
    </source>
</evidence>
<evidence type="ECO:0000256" key="4">
    <source>
        <dbReference type="ARBA" id="ARBA00022771"/>
    </source>
</evidence>
<evidence type="ECO:0000256" key="7">
    <source>
        <dbReference type="PROSITE-ProRule" id="PRU00042"/>
    </source>
</evidence>
<proteinExistence type="predicted"/>
<dbReference type="PROSITE" id="PS00028">
    <property type="entry name" value="ZINC_FINGER_C2H2_1"/>
    <property type="match status" value="13"/>
</dbReference>
<evidence type="ECO:0000313" key="10">
    <source>
        <dbReference type="EMBL" id="KAK8771436.1"/>
    </source>
</evidence>
<dbReference type="InterPro" id="IPR013087">
    <property type="entry name" value="Znf_C2H2_type"/>
</dbReference>
<gene>
    <name evidence="10" type="ORF">V5799_025320</name>
</gene>
<feature type="compositionally biased region" description="Low complexity" evidence="8">
    <location>
        <begin position="264"/>
        <end position="276"/>
    </location>
</feature>
<reference evidence="10 11" key="1">
    <citation type="journal article" date="2023" name="Arcadia Sci">
        <title>De novo assembly of a long-read Amblyomma americanum tick genome.</title>
        <authorList>
            <person name="Chou S."/>
            <person name="Poskanzer K.E."/>
            <person name="Rollins M."/>
            <person name="Thuy-Boun P.S."/>
        </authorList>
    </citation>
    <scope>NUCLEOTIDE SEQUENCE [LARGE SCALE GENOMIC DNA]</scope>
    <source>
        <strain evidence="10">F_SG_1</strain>
        <tissue evidence="10">Salivary glands</tissue>
    </source>
</reference>
<name>A0AAQ4E9L7_AMBAM</name>
<sequence length="1152" mass="127668">MSTTDGAAVAIAAAARCSGRRPRVLPRAAAKIMPDGNMDVGSNNNSNASDGGDAPKHVCGLCWTSFSSPTELQQHCLQCFSEDYSVSRESEEEESPSPDKAKDSEAPVAMEVPDDAVDCENSPSREDSPSTSSLPDGKTLHLCKLCPKTFTNYGSYRRHLRMHSCGHRYTCDICGKQFFRRYLWIKHYEKIHNSMMQNMCQCTVCEMWLKNSDTLKEHIRTKHRFATGATSDVDLVGDTAAVKTPVETIVLDSLSLQPIKDGADSSPPDSGDAGSAKSLNGTKHQWMCNLCSEVFGTKAQLMKHKEDKHGRKRVWAPKAPTPEADDTKRMRIEEVAKEVFHGMLSEFSLQGMLSSEAQKVKKEPKTAELVAAPTFSPTFPGTGLCDPTKRGVFLCEVCKKTFINRSSYLRHKKMHTGVRPYTCEHCCMSFFRSESLTTHKKKHLSGDQFKCFVCGHIAEGASDLSSHFLSSHSKLPEEYDKNTIVRSRRGRPSKYTMLPQLMGQTPPQHTAEEAVLCAKKLEQGNQDCDATSDDTVLVGLNGDADSLNSAADKYTCLVCFQYFPDEQSYYDHQCKDDMSAVSKAMEQRKDSSSQDGRDDGVGLTGMPHTFLALEVCALCSAKFPTKKHLQEHMLIHICRYCGRCFKETDMLSKHIDSVHKELVQAQIHTCCCCDLTLEDGNALVEHVLDKHSSMLPSVDISVQSNSGLPDVDPEIKKTLEEFASATKLGTDNQPCEANKQAYHCGWCKEFFPEVQQMVTHFRNVHNIINIAGDAGNSIYSSHSEHRHGATTKECLKCCQPVIDSVHICSDKSVCNLCLRTFDNPQNAHAHQELSHLLVDWFCCDACDACGPRDVMEKHVLSHMSKVGNLVVPETPSEAHVPPVGNSEPFQKVREAFLNWCRNGTSKSAEVKHSSSLPNGESVGIPAEKRVKTRSEILIEEAKRGFPARTHTSLLGQGQEDASVNGEKKHQLSKDIIELLPKNGEITMIPIKSEPSEPFSQLRSALTTAKKRNLPSTFDRNGNILKTLLGERRSPLSCSDYPWEKDGGAAVLKHDSCEADERAVASDPGLPEGEPKSSPASDQGAGGGSSSNMVLKCDDCKRLFTHYSSWKRHRRQHLGISSHTCGECQRTFYRKDQYDKHLQSHHHKNGAEA</sequence>
<dbReference type="GO" id="GO:0008270">
    <property type="term" value="F:zinc ion binding"/>
    <property type="evidence" value="ECO:0007669"/>
    <property type="project" value="UniProtKB-KW"/>
</dbReference>
<keyword evidence="6" id="KW-0539">Nucleus</keyword>
<accession>A0AAQ4E9L7</accession>
<dbReference type="AlphaFoldDB" id="A0AAQ4E9L7"/>
<comment type="caution">
    <text evidence="10">The sequence shown here is derived from an EMBL/GenBank/DDBJ whole genome shotgun (WGS) entry which is preliminary data.</text>
</comment>
<feature type="domain" description="C2H2-type" evidence="9">
    <location>
        <begin position="1094"/>
        <end position="1121"/>
    </location>
</feature>
<dbReference type="InterPro" id="IPR036236">
    <property type="entry name" value="Znf_C2H2_sf"/>
</dbReference>
<feature type="region of interest" description="Disordered" evidence="8">
    <location>
        <begin position="87"/>
        <end position="135"/>
    </location>
</feature>
<feature type="domain" description="C2H2-type" evidence="9">
    <location>
        <begin position="1122"/>
        <end position="1149"/>
    </location>
</feature>
<evidence type="ECO:0000256" key="8">
    <source>
        <dbReference type="SAM" id="MobiDB-lite"/>
    </source>
</evidence>
<feature type="domain" description="C2H2-type" evidence="9">
    <location>
        <begin position="421"/>
        <end position="448"/>
    </location>
</feature>
<feature type="domain" description="C2H2-type" evidence="9">
    <location>
        <begin position="169"/>
        <end position="197"/>
    </location>
</feature>
<feature type="domain" description="C2H2-type" evidence="9">
    <location>
        <begin position="636"/>
        <end position="659"/>
    </location>
</feature>
<evidence type="ECO:0000313" key="11">
    <source>
        <dbReference type="Proteomes" id="UP001321473"/>
    </source>
</evidence>
<keyword evidence="3" id="KW-0677">Repeat</keyword>
<dbReference type="EMBL" id="JARKHS020019746">
    <property type="protein sequence ID" value="KAK8771436.1"/>
    <property type="molecule type" value="Genomic_DNA"/>
</dbReference>
<dbReference type="GO" id="GO:0005634">
    <property type="term" value="C:nucleus"/>
    <property type="evidence" value="ECO:0007669"/>
    <property type="project" value="UniProtKB-SubCell"/>
</dbReference>
<feature type="domain" description="C2H2-type" evidence="9">
    <location>
        <begin position="393"/>
        <end position="420"/>
    </location>
</feature>